<feature type="domain" description="YetF C-terminal" evidence="8">
    <location>
        <begin position="91"/>
        <end position="225"/>
    </location>
</feature>
<keyword evidence="3" id="KW-1003">Cell membrane</keyword>
<dbReference type="InterPro" id="IPR023090">
    <property type="entry name" value="UPF0702_alpha/beta_dom_sf"/>
</dbReference>
<evidence type="ECO:0000256" key="3">
    <source>
        <dbReference type="ARBA" id="ARBA00022475"/>
    </source>
</evidence>
<dbReference type="AlphaFoldDB" id="A0A0M0GRD4"/>
<evidence type="ECO:0000313" key="11">
    <source>
        <dbReference type="Proteomes" id="UP000037405"/>
    </source>
</evidence>
<gene>
    <name evidence="10" type="ORF">AF331_07835</name>
</gene>
<comment type="similarity">
    <text evidence="2">Belongs to the UPF0702 family.</text>
</comment>
<evidence type="ECO:0000256" key="4">
    <source>
        <dbReference type="ARBA" id="ARBA00022692"/>
    </source>
</evidence>
<sequence>MGSSLLKGGIPLEYTSIAVELIVGYFALLILTKVLGKTQITQISAFDFISALILGELVGNSLYDDKISVFQVLTAILIWGALIFVTEFFTQKSRKFRHLMEGTPDIVINKGIINYNVLKKNHLDLNQLQHLLRAKDIFSVKECEYALLESNGTLSVIKKPLYDQVQRQDLSLPLKKATLPLSLIMDGEILYDNLKIAGEDDQWLQAEINRHGFTSSEDVLFAEWTENEPLFVQGYE</sequence>
<dbReference type="PATRIC" id="fig|189381.12.peg.1728"/>
<protein>
    <submittedName>
        <fullName evidence="10">Membrane protein</fullName>
    </submittedName>
</protein>
<dbReference type="InterPro" id="IPR048454">
    <property type="entry name" value="YetF_N"/>
</dbReference>
<evidence type="ECO:0000256" key="5">
    <source>
        <dbReference type="ARBA" id="ARBA00022989"/>
    </source>
</evidence>
<reference evidence="11" key="1">
    <citation type="submission" date="2015-07" db="EMBL/GenBank/DDBJ databases">
        <title>Fjat-14235 jcm11544.</title>
        <authorList>
            <person name="Liu B."/>
            <person name="Wang J."/>
            <person name="Zhu Y."/>
            <person name="Liu G."/>
            <person name="Chen Q."/>
            <person name="Chen Z."/>
            <person name="Lan J."/>
            <person name="Che J."/>
            <person name="Ge C."/>
            <person name="Shi H."/>
            <person name="Pan Z."/>
            <person name="Liu X."/>
        </authorList>
    </citation>
    <scope>NUCLEOTIDE SEQUENCE [LARGE SCALE GENOMIC DNA]</scope>
    <source>
        <strain evidence="11">JCM 11544</strain>
    </source>
</reference>
<feature type="transmembrane region" description="Helical" evidence="7">
    <location>
        <begin position="43"/>
        <end position="63"/>
    </location>
</feature>
<accession>A0A0M0GRD4</accession>
<dbReference type="EMBL" id="LGUE01000001">
    <property type="protein sequence ID" value="KON92343.1"/>
    <property type="molecule type" value="Genomic_DNA"/>
</dbReference>
<evidence type="ECO:0000256" key="7">
    <source>
        <dbReference type="SAM" id="Phobius"/>
    </source>
</evidence>
<evidence type="ECO:0000256" key="2">
    <source>
        <dbReference type="ARBA" id="ARBA00006448"/>
    </source>
</evidence>
<feature type="transmembrane region" description="Helical" evidence="7">
    <location>
        <begin position="12"/>
        <end position="31"/>
    </location>
</feature>
<evidence type="ECO:0000259" key="9">
    <source>
        <dbReference type="Pfam" id="PF20730"/>
    </source>
</evidence>
<dbReference type="PANTHER" id="PTHR34582">
    <property type="entry name" value="UPF0702 TRANSMEMBRANE PROTEIN YCAP"/>
    <property type="match status" value="1"/>
</dbReference>
<organism evidence="10 11">
    <name type="scientific">Rossellomorea marisflavi</name>
    <dbReference type="NCBI Taxonomy" id="189381"/>
    <lineage>
        <taxon>Bacteria</taxon>
        <taxon>Bacillati</taxon>
        <taxon>Bacillota</taxon>
        <taxon>Bacilli</taxon>
        <taxon>Bacillales</taxon>
        <taxon>Bacillaceae</taxon>
        <taxon>Rossellomorea</taxon>
    </lineage>
</organism>
<keyword evidence="5 7" id="KW-1133">Transmembrane helix</keyword>
<dbReference type="InterPro" id="IPR007353">
    <property type="entry name" value="DUF421"/>
</dbReference>
<dbReference type="STRING" id="189381.GCA_900166615_02687"/>
<evidence type="ECO:0000259" key="8">
    <source>
        <dbReference type="Pfam" id="PF04239"/>
    </source>
</evidence>
<dbReference type="PANTHER" id="PTHR34582:SF5">
    <property type="entry name" value="UPF0702 TRANSMEMBRANE PROTEIN YETF"/>
    <property type="match status" value="1"/>
</dbReference>
<keyword evidence="6 7" id="KW-0472">Membrane</keyword>
<dbReference type="Proteomes" id="UP000037405">
    <property type="component" value="Unassembled WGS sequence"/>
</dbReference>
<evidence type="ECO:0000313" key="10">
    <source>
        <dbReference type="EMBL" id="KON92343.1"/>
    </source>
</evidence>
<dbReference type="GO" id="GO:0005886">
    <property type="term" value="C:plasma membrane"/>
    <property type="evidence" value="ECO:0007669"/>
    <property type="project" value="UniProtKB-SubCell"/>
</dbReference>
<keyword evidence="4 7" id="KW-0812">Transmembrane</keyword>
<evidence type="ECO:0000256" key="6">
    <source>
        <dbReference type="ARBA" id="ARBA00023136"/>
    </source>
</evidence>
<name>A0A0M0GRD4_9BACI</name>
<dbReference type="Pfam" id="PF20730">
    <property type="entry name" value="YetF_N"/>
    <property type="match status" value="1"/>
</dbReference>
<feature type="transmembrane region" description="Helical" evidence="7">
    <location>
        <begin position="69"/>
        <end position="90"/>
    </location>
</feature>
<comment type="caution">
    <text evidence="10">The sequence shown here is derived from an EMBL/GenBank/DDBJ whole genome shotgun (WGS) entry which is preliminary data.</text>
</comment>
<dbReference type="Gene3D" id="3.30.240.20">
    <property type="entry name" value="bsu07140 like domains"/>
    <property type="match status" value="2"/>
</dbReference>
<dbReference type="OrthoDB" id="1076133at2"/>
<dbReference type="Pfam" id="PF04239">
    <property type="entry name" value="DUF421"/>
    <property type="match status" value="1"/>
</dbReference>
<comment type="subcellular location">
    <subcellularLocation>
        <location evidence="1">Cell membrane</location>
        <topology evidence="1">Multi-pass membrane protein</topology>
    </subcellularLocation>
</comment>
<proteinExistence type="inferred from homology"/>
<evidence type="ECO:0000256" key="1">
    <source>
        <dbReference type="ARBA" id="ARBA00004651"/>
    </source>
</evidence>
<feature type="domain" description="YetF-like N-terminal transmembrane" evidence="9">
    <location>
        <begin position="14"/>
        <end position="88"/>
    </location>
</feature>
<keyword evidence="11" id="KW-1185">Reference proteome</keyword>